<sequence>MSLKDSDHNTLAAVQVAVRIRPLSDKDRSQPRFAHATNDDVLRAHENNTVIISPPHNKTFTFDHVFGPQTQQADIFAALGQKSIRKFVEGKVHIHTQHTHRPLPSSSLSTTATFVLLLTLSFYSNIGYNVTMLAYGQTSSGKTYTVGTAHHTGRYNPEQEGIVPRAMALLFDLLHQNDTRPTSPVASLSASSSVDGTTSSTSKGRLRPVSRISYSSFNNTGSSTSSSTSSTSSTSNNNNNGNKQKYKFTVKVSFVEIYNEELIDLLNFAPPNERPLVTIREDTKGQIYWTGVKEMNVNNTDDVLMYLQQGTQNRATGATDMNEQSSRSHAIFSVTLRQEKWTPSASASSHSNTPRTASPTSPRSKPRPLSAMNLRMNDNPASDEAGEWIITTSKLHFVDLAGSERLKRTAAEGDRRKEGININGGLLALGNVISALGDVSKKSTHIPYRDSKLTRLLQDSLGGTAMTLMIACVSPMEYNISETLNTLQYANRARNIKNRMEKNEVEEWLTTDNLELLRSTITKLKNELRQQRSAPQKSAEGNNRLSMVASSLSPMHRHLAADTDQLFQEHQMVVADLHRQLEELSTEVAVTRERNRIVENELKALQANGKGGSGGGVVDDVNDFERNAEPVIEQYETHLASYESRLSLTRAALNQSDFRIDELQTLTQNQEDMLDDLTAQLDKLKEQERHNHVYIEELEGKLSHTVKDAVQDEELLNELKNRIMKFKELDDSTELYILDLEKQLANNEADYTRKLDQHQQTITQQKERIEELEQKVNDLQANHTNGESHEKEVGYIKERQALHQQIAKLEHDLIVLTTQLQQQQQVSAPLIEIDAQHPHGINSGGLEEQQRLSMSSPPSAMDPNHEKRKRMFSSGNLPRHPGNKGNLLQSTLASLEHVQSEYVALKERYKHWTVASHTIMDDDSSSPPPPPPQGLAPTMSTGSSSSSSLDSIGTGTIIASSRKPPPPPSTTSSSSSSTTSPGSLQDLRMKCDDVVQQYGNQLQRIHGAIQRIAKLERTSSMAILPLSPTSPSSSPTQQPTDPSTSQQDVLVDLGQQLRDRQLSLQDACARFQGEMTIDLDQLDQLAPPTPSNDTEQPKRRHVLMEQVMQRLAKALQDVESHRSKTYVLQTKLQKIEVAFHTQQQRKSSASEDQDGIEQLMKKMDAIKIQLESRDVKSISVKE</sequence>
<feature type="domain" description="Kinesin motor" evidence="9">
    <location>
        <begin position="13"/>
        <end position="496"/>
    </location>
</feature>
<dbReference type="OrthoDB" id="3176171at2759"/>
<organism evidence="10">
    <name type="scientific">Absidia glauca</name>
    <name type="common">Pin mould</name>
    <dbReference type="NCBI Taxonomy" id="4829"/>
    <lineage>
        <taxon>Eukaryota</taxon>
        <taxon>Fungi</taxon>
        <taxon>Fungi incertae sedis</taxon>
        <taxon>Mucoromycota</taxon>
        <taxon>Mucoromycotina</taxon>
        <taxon>Mucoromycetes</taxon>
        <taxon>Mucorales</taxon>
        <taxon>Cunninghamellaceae</taxon>
        <taxon>Absidia</taxon>
    </lineage>
</organism>
<gene>
    <name evidence="10" type="primary">ABSGL_12164.1 scaffold 12710</name>
</gene>
<comment type="subcellular location">
    <subcellularLocation>
        <location evidence="1">Cytoplasm</location>
    </subcellularLocation>
</comment>
<evidence type="ECO:0000256" key="3">
    <source>
        <dbReference type="ARBA" id="ARBA00022741"/>
    </source>
</evidence>
<protein>
    <recommendedName>
        <fullName evidence="9">Kinesin motor domain-containing protein</fullName>
    </recommendedName>
</protein>
<evidence type="ECO:0000256" key="5">
    <source>
        <dbReference type="ARBA" id="ARBA00023054"/>
    </source>
</evidence>
<dbReference type="Gene3D" id="3.40.850.10">
    <property type="entry name" value="Kinesin motor domain"/>
    <property type="match status" value="1"/>
</dbReference>
<dbReference type="PROSITE" id="PS50067">
    <property type="entry name" value="KINESIN_MOTOR_2"/>
    <property type="match status" value="1"/>
</dbReference>
<accession>A0A163K3M8</accession>
<evidence type="ECO:0000256" key="7">
    <source>
        <dbReference type="SAM" id="Coils"/>
    </source>
</evidence>
<feature type="compositionally biased region" description="Low complexity" evidence="8">
    <location>
        <begin position="1027"/>
        <end position="1047"/>
    </location>
</feature>
<dbReference type="GO" id="GO:0005875">
    <property type="term" value="C:microtubule associated complex"/>
    <property type="evidence" value="ECO:0007669"/>
    <property type="project" value="TreeGrafter"/>
</dbReference>
<keyword evidence="5 7" id="KW-0175">Coiled coil</keyword>
<dbReference type="InterPro" id="IPR027417">
    <property type="entry name" value="P-loop_NTPase"/>
</dbReference>
<dbReference type="GO" id="GO:0005524">
    <property type="term" value="F:ATP binding"/>
    <property type="evidence" value="ECO:0007669"/>
    <property type="project" value="UniProtKB-UniRule"/>
</dbReference>
<dbReference type="GO" id="GO:0005737">
    <property type="term" value="C:cytoplasm"/>
    <property type="evidence" value="ECO:0007669"/>
    <property type="project" value="UniProtKB-SubCell"/>
</dbReference>
<dbReference type="PRINTS" id="PR00380">
    <property type="entry name" value="KINESINHEAVY"/>
</dbReference>
<keyword evidence="11" id="KW-1185">Reference proteome</keyword>
<dbReference type="InterPro" id="IPR001752">
    <property type="entry name" value="Kinesin_motor_dom"/>
</dbReference>
<evidence type="ECO:0000256" key="8">
    <source>
        <dbReference type="SAM" id="MobiDB-lite"/>
    </source>
</evidence>
<keyword evidence="4 6" id="KW-0067">ATP-binding</keyword>
<dbReference type="GO" id="GO:0007052">
    <property type="term" value="P:mitotic spindle organization"/>
    <property type="evidence" value="ECO:0007669"/>
    <property type="project" value="TreeGrafter"/>
</dbReference>
<dbReference type="InterPro" id="IPR036961">
    <property type="entry name" value="Kinesin_motor_dom_sf"/>
</dbReference>
<feature type="region of interest" description="Disordered" evidence="8">
    <location>
        <begin position="342"/>
        <end position="378"/>
    </location>
</feature>
<dbReference type="Pfam" id="PF00225">
    <property type="entry name" value="Kinesin"/>
    <property type="match status" value="1"/>
</dbReference>
<evidence type="ECO:0000259" key="9">
    <source>
        <dbReference type="PROSITE" id="PS50067"/>
    </source>
</evidence>
<feature type="compositionally biased region" description="Low complexity" evidence="8">
    <location>
        <begin position="940"/>
        <end position="958"/>
    </location>
</feature>
<dbReference type="InParanoid" id="A0A163K3M8"/>
<feature type="coiled-coil region" evidence="7">
    <location>
        <begin position="567"/>
        <end position="608"/>
    </location>
</feature>
<dbReference type="GO" id="GO:0051231">
    <property type="term" value="P:spindle elongation"/>
    <property type="evidence" value="ECO:0007669"/>
    <property type="project" value="TreeGrafter"/>
</dbReference>
<dbReference type="OMA" id="AGEWIIT"/>
<feature type="region of interest" description="Disordered" evidence="8">
    <location>
        <begin position="182"/>
        <end position="243"/>
    </location>
</feature>
<dbReference type="SMART" id="SM00129">
    <property type="entry name" value="KISc"/>
    <property type="match status" value="1"/>
</dbReference>
<feature type="compositionally biased region" description="Polar residues" evidence="8">
    <location>
        <begin position="342"/>
        <end position="363"/>
    </location>
</feature>
<dbReference type="GO" id="GO:0003777">
    <property type="term" value="F:microtubule motor activity"/>
    <property type="evidence" value="ECO:0007669"/>
    <property type="project" value="InterPro"/>
</dbReference>
<feature type="compositionally biased region" description="Low complexity" evidence="8">
    <location>
        <begin position="182"/>
        <end position="202"/>
    </location>
</feature>
<feature type="region of interest" description="Disordered" evidence="8">
    <location>
        <begin position="1024"/>
        <end position="1047"/>
    </location>
</feature>
<name>A0A163K3M8_ABSGL</name>
<evidence type="ECO:0000313" key="10">
    <source>
        <dbReference type="EMBL" id="SAM06276.1"/>
    </source>
</evidence>
<feature type="region of interest" description="Disordered" evidence="8">
    <location>
        <begin position="919"/>
        <end position="985"/>
    </location>
</feature>
<dbReference type="Proteomes" id="UP000078561">
    <property type="component" value="Unassembled WGS sequence"/>
</dbReference>
<feature type="compositionally biased region" description="Low complexity" evidence="8">
    <location>
        <begin position="970"/>
        <end position="981"/>
    </location>
</feature>
<keyword evidence="3 6" id="KW-0547">Nucleotide-binding</keyword>
<dbReference type="EMBL" id="LT554579">
    <property type="protein sequence ID" value="SAM06276.1"/>
    <property type="molecule type" value="Genomic_DNA"/>
</dbReference>
<feature type="coiled-coil region" evidence="7">
    <location>
        <begin position="660"/>
        <end position="826"/>
    </location>
</feature>
<dbReference type="GO" id="GO:0007018">
    <property type="term" value="P:microtubule-based movement"/>
    <property type="evidence" value="ECO:0007669"/>
    <property type="project" value="InterPro"/>
</dbReference>
<proteinExistence type="inferred from homology"/>
<feature type="binding site" evidence="6">
    <location>
        <begin position="136"/>
        <end position="143"/>
    </location>
    <ligand>
        <name>ATP</name>
        <dbReference type="ChEBI" id="CHEBI:30616"/>
    </ligand>
</feature>
<reference evidence="10" key="1">
    <citation type="submission" date="2016-04" db="EMBL/GenBank/DDBJ databases">
        <authorList>
            <person name="Evans L.H."/>
            <person name="Alamgir A."/>
            <person name="Owens N."/>
            <person name="Weber N.D."/>
            <person name="Virtaneva K."/>
            <person name="Barbian K."/>
            <person name="Babar A."/>
            <person name="Rosenke K."/>
        </authorList>
    </citation>
    <scope>NUCLEOTIDE SEQUENCE [LARGE SCALE GENOMIC DNA]</scope>
    <source>
        <strain evidence="10">CBS 101.48</strain>
    </source>
</reference>
<dbReference type="PANTHER" id="PTHR47969:SF15">
    <property type="entry name" value="CHROMOSOME-ASSOCIATED KINESIN KIF4A-RELATED"/>
    <property type="match status" value="1"/>
</dbReference>
<dbReference type="AlphaFoldDB" id="A0A163K3M8"/>
<comment type="similarity">
    <text evidence="6">Belongs to the TRAFAC class myosin-kinesin ATPase superfamily. Kinesin family.</text>
</comment>
<dbReference type="PANTHER" id="PTHR47969">
    <property type="entry name" value="CHROMOSOME-ASSOCIATED KINESIN KIF4A-RELATED"/>
    <property type="match status" value="1"/>
</dbReference>
<evidence type="ECO:0000256" key="6">
    <source>
        <dbReference type="PROSITE-ProRule" id="PRU00283"/>
    </source>
</evidence>
<dbReference type="GO" id="GO:0008017">
    <property type="term" value="F:microtubule binding"/>
    <property type="evidence" value="ECO:0007669"/>
    <property type="project" value="InterPro"/>
</dbReference>
<feature type="region of interest" description="Disordered" evidence="8">
    <location>
        <begin position="836"/>
        <end position="887"/>
    </location>
</feature>
<evidence type="ECO:0000313" key="11">
    <source>
        <dbReference type="Proteomes" id="UP000078561"/>
    </source>
</evidence>
<dbReference type="STRING" id="4829.A0A163K3M8"/>
<evidence type="ECO:0000256" key="2">
    <source>
        <dbReference type="ARBA" id="ARBA00022490"/>
    </source>
</evidence>
<dbReference type="InterPro" id="IPR027640">
    <property type="entry name" value="Kinesin-like_fam"/>
</dbReference>
<feature type="compositionally biased region" description="Low complexity" evidence="8">
    <location>
        <begin position="215"/>
        <end position="242"/>
    </location>
</feature>
<dbReference type="InterPro" id="IPR019821">
    <property type="entry name" value="Kinesin_motor_CS"/>
</dbReference>
<keyword evidence="2" id="KW-0963">Cytoplasm</keyword>
<keyword evidence="6" id="KW-0505">Motor protein</keyword>
<dbReference type="SUPFAM" id="SSF52540">
    <property type="entry name" value="P-loop containing nucleoside triphosphate hydrolases"/>
    <property type="match status" value="2"/>
</dbReference>
<evidence type="ECO:0000256" key="1">
    <source>
        <dbReference type="ARBA" id="ARBA00004496"/>
    </source>
</evidence>
<evidence type="ECO:0000256" key="4">
    <source>
        <dbReference type="ARBA" id="ARBA00022840"/>
    </source>
</evidence>
<dbReference type="PROSITE" id="PS00411">
    <property type="entry name" value="KINESIN_MOTOR_1"/>
    <property type="match status" value="1"/>
</dbReference>